<name>A0A0D0DNE4_9AGAM</name>
<reference evidence="1 2" key="1">
    <citation type="submission" date="2014-04" db="EMBL/GenBank/DDBJ databases">
        <authorList>
            <consortium name="DOE Joint Genome Institute"/>
            <person name="Kuo A."/>
            <person name="Kohler A."/>
            <person name="Jargeat P."/>
            <person name="Nagy L.G."/>
            <person name="Floudas D."/>
            <person name="Copeland A."/>
            <person name="Barry K.W."/>
            <person name="Cichocki N."/>
            <person name="Veneault-Fourrey C."/>
            <person name="LaButti K."/>
            <person name="Lindquist E.A."/>
            <person name="Lipzen A."/>
            <person name="Lundell T."/>
            <person name="Morin E."/>
            <person name="Murat C."/>
            <person name="Sun H."/>
            <person name="Tunlid A."/>
            <person name="Henrissat B."/>
            <person name="Grigoriev I.V."/>
            <person name="Hibbett D.S."/>
            <person name="Martin F."/>
            <person name="Nordberg H.P."/>
            <person name="Cantor M.N."/>
            <person name="Hua S.X."/>
        </authorList>
    </citation>
    <scope>NUCLEOTIDE SEQUENCE [LARGE SCALE GENOMIC DNA]</scope>
    <source>
        <strain evidence="1 2">Ve08.2h10</strain>
    </source>
</reference>
<dbReference type="Pfam" id="PF18759">
    <property type="entry name" value="Plavaka"/>
    <property type="match status" value="1"/>
</dbReference>
<feature type="non-terminal residue" evidence="1">
    <location>
        <position position="1"/>
    </location>
</feature>
<organism evidence="1 2">
    <name type="scientific">Paxillus rubicundulus Ve08.2h10</name>
    <dbReference type="NCBI Taxonomy" id="930991"/>
    <lineage>
        <taxon>Eukaryota</taxon>
        <taxon>Fungi</taxon>
        <taxon>Dikarya</taxon>
        <taxon>Basidiomycota</taxon>
        <taxon>Agaricomycotina</taxon>
        <taxon>Agaricomycetes</taxon>
        <taxon>Agaricomycetidae</taxon>
        <taxon>Boletales</taxon>
        <taxon>Paxilineae</taxon>
        <taxon>Paxillaceae</taxon>
        <taxon>Paxillus</taxon>
    </lineage>
</organism>
<gene>
    <name evidence="1" type="ORF">PAXRUDRAFT_145271</name>
</gene>
<protein>
    <submittedName>
        <fullName evidence="1">Uncharacterized protein</fullName>
    </submittedName>
</protein>
<keyword evidence="2" id="KW-1185">Reference proteome</keyword>
<reference evidence="2" key="2">
    <citation type="submission" date="2015-01" db="EMBL/GenBank/DDBJ databases">
        <title>Evolutionary Origins and Diversification of the Mycorrhizal Mutualists.</title>
        <authorList>
            <consortium name="DOE Joint Genome Institute"/>
            <consortium name="Mycorrhizal Genomics Consortium"/>
            <person name="Kohler A."/>
            <person name="Kuo A."/>
            <person name="Nagy L.G."/>
            <person name="Floudas D."/>
            <person name="Copeland A."/>
            <person name="Barry K.W."/>
            <person name="Cichocki N."/>
            <person name="Veneault-Fourrey C."/>
            <person name="LaButti K."/>
            <person name="Lindquist E.A."/>
            <person name="Lipzen A."/>
            <person name="Lundell T."/>
            <person name="Morin E."/>
            <person name="Murat C."/>
            <person name="Riley R."/>
            <person name="Ohm R."/>
            <person name="Sun H."/>
            <person name="Tunlid A."/>
            <person name="Henrissat B."/>
            <person name="Grigoriev I.V."/>
            <person name="Hibbett D.S."/>
            <person name="Martin F."/>
        </authorList>
    </citation>
    <scope>NUCLEOTIDE SEQUENCE [LARGE SCALE GENOMIC DNA]</scope>
    <source>
        <strain evidence="2">Ve08.2h10</strain>
    </source>
</reference>
<evidence type="ECO:0000313" key="1">
    <source>
        <dbReference type="EMBL" id="KIK93358.1"/>
    </source>
</evidence>
<accession>A0A0D0DNE4</accession>
<dbReference type="AlphaFoldDB" id="A0A0D0DNE4"/>
<dbReference type="EMBL" id="KN825192">
    <property type="protein sequence ID" value="KIK93358.1"/>
    <property type="molecule type" value="Genomic_DNA"/>
</dbReference>
<sequence length="98" mass="11541">CYGVNPWDIVNFQKKAKLVKLLGVHLPFWQDSKFVDCAYFLISKSLHTCHKFFFDHILTWCKEVSGKHILDTQYETQHKNIGIRHFTLGICHTKQMMG</sequence>
<dbReference type="InParanoid" id="A0A0D0DNE4"/>
<dbReference type="OrthoDB" id="3232986at2759"/>
<dbReference type="InterPro" id="IPR041078">
    <property type="entry name" value="Plavaka"/>
</dbReference>
<dbReference type="Proteomes" id="UP000054538">
    <property type="component" value="Unassembled WGS sequence"/>
</dbReference>
<evidence type="ECO:0000313" key="2">
    <source>
        <dbReference type="Proteomes" id="UP000054538"/>
    </source>
</evidence>
<proteinExistence type="predicted"/>
<dbReference type="HOGENOM" id="CLU_2339228_0_0_1"/>